<evidence type="ECO:0000313" key="2">
    <source>
        <dbReference type="Proteomes" id="UP000321353"/>
    </source>
</evidence>
<dbReference type="KEGG" id="smam:Mal15_38600"/>
<accession>A0A5B9MG20</accession>
<dbReference type="AlphaFoldDB" id="A0A5B9MG20"/>
<keyword evidence="2" id="KW-1185">Reference proteome</keyword>
<dbReference type="EMBL" id="CP036264">
    <property type="protein sequence ID" value="QEF99793.1"/>
    <property type="molecule type" value="Genomic_DNA"/>
</dbReference>
<sequence>MTEQQWETTDDAILMIGYIWGVTNDSRSPLPKLSRGMNRSHHPSVELHRYYLACCRSIWPLLPQKASRRGIELAELWVDGKVSNVELNKFNYYVEGAAFNIDYNTEPDSIEKWIADVRANDSYRHLLHPPAAADRLAPREILKRAAYFADYAMVYPSLRPEGPPPETYRPFLSAELLRRFVAFDDISNSQAGS</sequence>
<name>A0A5B9MG20_9BACT</name>
<gene>
    <name evidence="1" type="ORF">Mal15_38600</name>
</gene>
<organism evidence="1 2">
    <name type="scientific">Stieleria maiorica</name>
    <dbReference type="NCBI Taxonomy" id="2795974"/>
    <lineage>
        <taxon>Bacteria</taxon>
        <taxon>Pseudomonadati</taxon>
        <taxon>Planctomycetota</taxon>
        <taxon>Planctomycetia</taxon>
        <taxon>Pirellulales</taxon>
        <taxon>Pirellulaceae</taxon>
        <taxon>Stieleria</taxon>
    </lineage>
</organism>
<dbReference type="RefSeq" id="WP_147869141.1">
    <property type="nucleotide sequence ID" value="NZ_CP036264.1"/>
</dbReference>
<evidence type="ECO:0000313" key="1">
    <source>
        <dbReference type="EMBL" id="QEF99793.1"/>
    </source>
</evidence>
<reference evidence="1 2" key="1">
    <citation type="submission" date="2019-02" db="EMBL/GenBank/DDBJ databases">
        <title>Planctomycetal bacteria perform biofilm scaping via a novel small molecule.</title>
        <authorList>
            <person name="Jeske O."/>
            <person name="Boedeker C."/>
            <person name="Wiegand S."/>
            <person name="Breitling P."/>
            <person name="Kallscheuer N."/>
            <person name="Jogler M."/>
            <person name="Rohde M."/>
            <person name="Petersen J."/>
            <person name="Medema M.H."/>
            <person name="Surup F."/>
            <person name="Jogler C."/>
        </authorList>
    </citation>
    <scope>NUCLEOTIDE SEQUENCE [LARGE SCALE GENOMIC DNA]</scope>
    <source>
        <strain evidence="1 2">Mal15</strain>
    </source>
</reference>
<protein>
    <submittedName>
        <fullName evidence="1">Uncharacterized protein</fullName>
    </submittedName>
</protein>
<dbReference type="Proteomes" id="UP000321353">
    <property type="component" value="Chromosome"/>
</dbReference>
<proteinExistence type="predicted"/>